<name>A0AC60PRS9_IXOPE</name>
<reference evidence="1 2" key="1">
    <citation type="journal article" date="2020" name="Cell">
        <title>Large-Scale Comparative Analyses of Tick Genomes Elucidate Their Genetic Diversity and Vector Capacities.</title>
        <authorList>
            <consortium name="Tick Genome and Microbiome Consortium (TIGMIC)"/>
            <person name="Jia N."/>
            <person name="Wang J."/>
            <person name="Shi W."/>
            <person name="Du L."/>
            <person name="Sun Y."/>
            <person name="Zhan W."/>
            <person name="Jiang J.F."/>
            <person name="Wang Q."/>
            <person name="Zhang B."/>
            <person name="Ji P."/>
            <person name="Bell-Sakyi L."/>
            <person name="Cui X.M."/>
            <person name="Yuan T.T."/>
            <person name="Jiang B.G."/>
            <person name="Yang W.F."/>
            <person name="Lam T.T."/>
            <person name="Chang Q.C."/>
            <person name="Ding S.J."/>
            <person name="Wang X.J."/>
            <person name="Zhu J.G."/>
            <person name="Ruan X.D."/>
            <person name="Zhao L."/>
            <person name="Wei J.T."/>
            <person name="Ye R.Z."/>
            <person name="Que T.C."/>
            <person name="Du C.H."/>
            <person name="Zhou Y.H."/>
            <person name="Cheng J.X."/>
            <person name="Dai P.F."/>
            <person name="Guo W.B."/>
            <person name="Han X.H."/>
            <person name="Huang E.J."/>
            <person name="Li L.F."/>
            <person name="Wei W."/>
            <person name="Gao Y.C."/>
            <person name="Liu J.Z."/>
            <person name="Shao H.Z."/>
            <person name="Wang X."/>
            <person name="Wang C.C."/>
            <person name="Yang T.C."/>
            <person name="Huo Q.B."/>
            <person name="Li W."/>
            <person name="Chen H.Y."/>
            <person name="Chen S.E."/>
            <person name="Zhou L.G."/>
            <person name="Ni X.B."/>
            <person name="Tian J.H."/>
            <person name="Sheng Y."/>
            <person name="Liu T."/>
            <person name="Pan Y.S."/>
            <person name="Xia L.Y."/>
            <person name="Li J."/>
            <person name="Zhao F."/>
            <person name="Cao W.C."/>
        </authorList>
    </citation>
    <scope>NUCLEOTIDE SEQUENCE [LARGE SCALE GENOMIC DNA]</scope>
    <source>
        <strain evidence="1">Iper-2018</strain>
    </source>
</reference>
<dbReference type="EMBL" id="JABSTQ010010053">
    <property type="protein sequence ID" value="KAG0423813.1"/>
    <property type="molecule type" value="Genomic_DNA"/>
</dbReference>
<organism evidence="1 2">
    <name type="scientific">Ixodes persulcatus</name>
    <name type="common">Taiga tick</name>
    <dbReference type="NCBI Taxonomy" id="34615"/>
    <lineage>
        <taxon>Eukaryota</taxon>
        <taxon>Metazoa</taxon>
        <taxon>Ecdysozoa</taxon>
        <taxon>Arthropoda</taxon>
        <taxon>Chelicerata</taxon>
        <taxon>Arachnida</taxon>
        <taxon>Acari</taxon>
        <taxon>Parasitiformes</taxon>
        <taxon>Ixodida</taxon>
        <taxon>Ixodoidea</taxon>
        <taxon>Ixodidae</taxon>
        <taxon>Ixodinae</taxon>
        <taxon>Ixodes</taxon>
    </lineage>
</organism>
<accession>A0AC60PRS9</accession>
<evidence type="ECO:0000313" key="2">
    <source>
        <dbReference type="Proteomes" id="UP000805193"/>
    </source>
</evidence>
<gene>
    <name evidence="1" type="ORF">HPB47_000423</name>
</gene>
<protein>
    <submittedName>
        <fullName evidence="1">Uncharacterized protein</fullName>
    </submittedName>
</protein>
<proteinExistence type="predicted"/>
<comment type="caution">
    <text evidence="1">The sequence shown here is derived from an EMBL/GenBank/DDBJ whole genome shotgun (WGS) entry which is preliminary data.</text>
</comment>
<dbReference type="Proteomes" id="UP000805193">
    <property type="component" value="Unassembled WGS sequence"/>
</dbReference>
<keyword evidence="2" id="KW-1185">Reference proteome</keyword>
<evidence type="ECO:0000313" key="1">
    <source>
        <dbReference type="EMBL" id="KAG0423813.1"/>
    </source>
</evidence>
<sequence>MWPRYVVWADAFSPAASGGNDRSSSARGSGAAVENNGFSRTCNLPSIDQRRSDFVQRHRLTGGGSWPVPPRACRNERQARLRTASTAFERQEDEGPRGPCITSGGQALLPTSAIILSDEKAQLRALVPNPALRERGRAEASTTCSPRTRRQESPNKGEEEPRAEEKAAREDPREEPATPNPERRALDDRALHINRPGRSPTLQTRARR</sequence>